<dbReference type="AlphaFoldDB" id="A0A3B0WE33"/>
<dbReference type="SUPFAM" id="SSF53474">
    <property type="entry name" value="alpha/beta-Hydrolases"/>
    <property type="match status" value="1"/>
</dbReference>
<protein>
    <recommendedName>
        <fullName evidence="2">DUF3530 family protein</fullName>
    </recommendedName>
</protein>
<dbReference type="InterPro" id="IPR022529">
    <property type="entry name" value="DUF3530"/>
</dbReference>
<dbReference type="Pfam" id="PF12048">
    <property type="entry name" value="DUF3530"/>
    <property type="match status" value="2"/>
</dbReference>
<dbReference type="EMBL" id="UOFF01000051">
    <property type="protein sequence ID" value="VAW54115.1"/>
    <property type="molecule type" value="Genomic_DNA"/>
</dbReference>
<organism evidence="1">
    <name type="scientific">hydrothermal vent metagenome</name>
    <dbReference type="NCBI Taxonomy" id="652676"/>
    <lineage>
        <taxon>unclassified sequences</taxon>
        <taxon>metagenomes</taxon>
        <taxon>ecological metagenomes</taxon>
    </lineage>
</organism>
<sequence>MHIRLAIHPILLLFILLSTDLFNFSHASDFVKEHRWKEQVADYVMNGESVFLNTGTYEFLSIYMDAYEQPAKGSIIILHSRGLHPNWPVLIYPLRTTLPEKGWNTLTIQLPVLNSEATFYNYLKILSEAHPRIDAAIHFLKQKGEDNIVLLAHGCGVHMAFDWLHQHQGAGINAYIGIGMSSVDRGQPMLKPFALEDIKIPVLDIYGEYDYYSVQVNGPRRLARIKQA</sequence>
<feature type="non-terminal residue" evidence="1">
    <location>
        <position position="228"/>
    </location>
</feature>
<accession>A0A3B0WE33</accession>
<evidence type="ECO:0008006" key="2">
    <source>
        <dbReference type="Google" id="ProtNLM"/>
    </source>
</evidence>
<reference evidence="1" key="1">
    <citation type="submission" date="2018-06" db="EMBL/GenBank/DDBJ databases">
        <authorList>
            <person name="Zhirakovskaya E."/>
        </authorList>
    </citation>
    <scope>NUCLEOTIDE SEQUENCE</scope>
</reference>
<dbReference type="Gene3D" id="3.40.50.1820">
    <property type="entry name" value="alpha/beta hydrolase"/>
    <property type="match status" value="1"/>
</dbReference>
<name>A0A3B0WE33_9ZZZZ</name>
<proteinExistence type="predicted"/>
<dbReference type="InterPro" id="IPR029058">
    <property type="entry name" value="AB_hydrolase_fold"/>
</dbReference>
<gene>
    <name evidence="1" type="ORF">MNBD_GAMMA07-765</name>
</gene>
<evidence type="ECO:0000313" key="1">
    <source>
        <dbReference type="EMBL" id="VAW54115.1"/>
    </source>
</evidence>